<gene>
    <name evidence="6" type="primary">ggt</name>
    <name evidence="6" type="ORF">HYY65_12125</name>
</gene>
<reference evidence="6" key="1">
    <citation type="submission" date="2020-07" db="EMBL/GenBank/DDBJ databases">
        <title>Huge and variable diversity of episymbiotic CPR bacteria and DPANN archaea in groundwater ecosystems.</title>
        <authorList>
            <person name="He C.Y."/>
            <person name="Keren R."/>
            <person name="Whittaker M."/>
            <person name="Farag I.F."/>
            <person name="Doudna J."/>
            <person name="Cate J.H.D."/>
            <person name="Banfield J.F."/>
        </authorList>
    </citation>
    <scope>NUCLEOTIDE SEQUENCE</scope>
    <source>
        <strain evidence="6">NC_groundwater_717_Ag_S-0.2um_59_8</strain>
    </source>
</reference>
<dbReference type="NCBIfam" id="TIGR00066">
    <property type="entry name" value="g_glut_trans"/>
    <property type="match status" value="1"/>
</dbReference>
<comment type="PTM">
    <text evidence="5">Cleaved by autocatalysis into a large and a small subunit.</text>
</comment>
<evidence type="ECO:0000256" key="1">
    <source>
        <dbReference type="ARBA" id="ARBA00001049"/>
    </source>
</evidence>
<dbReference type="Proteomes" id="UP000741360">
    <property type="component" value="Unassembled WGS sequence"/>
</dbReference>
<dbReference type="GO" id="GO:0006750">
    <property type="term" value="P:glutathione biosynthetic process"/>
    <property type="evidence" value="ECO:0007669"/>
    <property type="project" value="UniProtKB-KW"/>
</dbReference>
<comment type="caution">
    <text evidence="6">The sequence shown here is derived from an EMBL/GenBank/DDBJ whole genome shotgun (WGS) entry which is preliminary data.</text>
</comment>
<dbReference type="EC" id="3.4.19.13" evidence="5"/>
<keyword evidence="5" id="KW-0378">Hydrolase</keyword>
<dbReference type="Gene3D" id="3.60.20.40">
    <property type="match status" value="1"/>
</dbReference>
<dbReference type="InterPro" id="IPR000101">
    <property type="entry name" value="GGT_peptidase"/>
</dbReference>
<name>A0A932M1Q8_UNCTE</name>
<feature type="active site" description="Nucleophile" evidence="4">
    <location>
        <position position="393"/>
    </location>
</feature>
<protein>
    <recommendedName>
        <fullName evidence="5">Glutathione hydrolase proenzyme</fullName>
        <ecNumber evidence="5">2.3.2.2</ecNumber>
        <ecNumber evidence="5">3.4.19.13</ecNumber>
    </recommendedName>
    <component>
        <recommendedName>
            <fullName evidence="5">Glutathione hydrolase large chain</fullName>
        </recommendedName>
    </component>
    <component>
        <recommendedName>
            <fullName evidence="5">Glutathione hydrolase small chain</fullName>
        </recommendedName>
    </component>
</protein>
<dbReference type="GO" id="GO:0036374">
    <property type="term" value="F:glutathione hydrolase activity"/>
    <property type="evidence" value="ECO:0007669"/>
    <property type="project" value="UniProtKB-UniRule"/>
</dbReference>
<dbReference type="InterPro" id="IPR043138">
    <property type="entry name" value="GGT_lsub"/>
</dbReference>
<keyword evidence="5 6" id="KW-0012">Acyltransferase</keyword>
<dbReference type="GO" id="GO:0006751">
    <property type="term" value="P:glutathione catabolic process"/>
    <property type="evidence" value="ECO:0007669"/>
    <property type="project" value="UniProtKB-UniRule"/>
</dbReference>
<dbReference type="EMBL" id="JACPSX010000234">
    <property type="protein sequence ID" value="MBI3015774.1"/>
    <property type="molecule type" value="Genomic_DNA"/>
</dbReference>
<evidence type="ECO:0000256" key="3">
    <source>
        <dbReference type="ARBA" id="ARBA00047417"/>
    </source>
</evidence>
<evidence type="ECO:0000256" key="4">
    <source>
        <dbReference type="PIRSR" id="PIRSR600101-1"/>
    </source>
</evidence>
<evidence type="ECO:0000256" key="2">
    <source>
        <dbReference type="ARBA" id="ARBA00001089"/>
    </source>
</evidence>
<proteinExistence type="inferred from homology"/>
<evidence type="ECO:0000256" key="5">
    <source>
        <dbReference type="RuleBase" id="RU368036"/>
    </source>
</evidence>
<organism evidence="6 7">
    <name type="scientific">Tectimicrobiota bacterium</name>
    <dbReference type="NCBI Taxonomy" id="2528274"/>
    <lineage>
        <taxon>Bacteria</taxon>
        <taxon>Pseudomonadati</taxon>
        <taxon>Nitrospinota/Tectimicrobiota group</taxon>
        <taxon>Candidatus Tectimicrobiota</taxon>
    </lineage>
</organism>
<dbReference type="Gene3D" id="1.10.246.130">
    <property type="match status" value="1"/>
</dbReference>
<comment type="subunit">
    <text evidence="5">This enzyme consists of two polypeptide chains, which are synthesized in precursor form from a single polypeptide.</text>
</comment>
<keyword evidence="5" id="KW-0317">Glutathione biosynthesis</keyword>
<comment type="catalytic activity">
    <reaction evidence="1 5">
        <text>an S-substituted glutathione + H2O = an S-substituted L-cysteinylglycine + L-glutamate</text>
        <dbReference type="Rhea" id="RHEA:59468"/>
        <dbReference type="ChEBI" id="CHEBI:15377"/>
        <dbReference type="ChEBI" id="CHEBI:29985"/>
        <dbReference type="ChEBI" id="CHEBI:90779"/>
        <dbReference type="ChEBI" id="CHEBI:143103"/>
        <dbReference type="EC" id="3.4.19.13"/>
    </reaction>
</comment>
<dbReference type="PANTHER" id="PTHR43881:SF1">
    <property type="entry name" value="GAMMA-GLUTAMYLTRANSPEPTIDASE (AFU_ORTHOLOGUE AFUA_4G13580)"/>
    <property type="match status" value="1"/>
</dbReference>
<dbReference type="GO" id="GO:0103068">
    <property type="term" value="F:leukotriene C4 gamma-glutamyl transferase activity"/>
    <property type="evidence" value="ECO:0007669"/>
    <property type="project" value="UniProtKB-EC"/>
</dbReference>
<dbReference type="AlphaFoldDB" id="A0A932M1Q8"/>
<sequence length="579" mass="63153">MSTHTGRAGSAFPPVPLALLLLALVALFTAPPLSWAKAPVSGTHGMVVANHYLAAEAGLRILQKGGTAADAAVATAAVLGVVEPWFSNILGGGTWALYYEKKTGSVKALDGVGPAPTHATAEFFRNPDLSAYGIHQANVPGAWDGWIQLLKEYGRLSLKDILAPAIELAENGVPVSPDFAEWNERLKVEIASMPDTAAIYLKDGKPHKAGDVIYQKDMAKTYRELVEIEQKNLGKGRKAALQAASDHYYRGPIARKIVDFSKKQGGLFDLKDFESFHVEFVAPVRVTYRGYEVYACPPNSQGITQVLALNILEGYDLKKMKRNDPETIHLLSEAQKLAFADRFQYIGDPKFVKIPLDKLLSKEYAAAQRKRIDMNKAMEWPIPGGIDTRDLGTTTFHIMDPEGNAMAVTTSQGSNFLVIPGTGINMNNRMPMFNTDEGNPNLVRPGKKVRHTSNPSMALKDGKVFMLWGATGNDRQPQTQLWGLLNIVEWGMSPQESVDAGRVIINTFPLARHPHPVPNTLEMEPRKFPAQVVEALKAKGHKAVTRGTFGTMNMIMVDTRTGLMIGGAESISSAGVATW</sequence>
<keyword evidence="5" id="KW-0865">Zymogen</keyword>
<dbReference type="SUPFAM" id="SSF56235">
    <property type="entry name" value="N-terminal nucleophile aminohydrolases (Ntn hydrolases)"/>
    <property type="match status" value="1"/>
</dbReference>
<comment type="catalytic activity">
    <reaction evidence="3 5">
        <text>an N-terminal (5-L-glutamyl)-[peptide] + an alpha-amino acid = 5-L-glutamyl amino acid + an N-terminal L-alpha-aminoacyl-[peptide]</text>
        <dbReference type="Rhea" id="RHEA:23904"/>
        <dbReference type="Rhea" id="RHEA-COMP:9780"/>
        <dbReference type="Rhea" id="RHEA-COMP:9795"/>
        <dbReference type="ChEBI" id="CHEBI:77644"/>
        <dbReference type="ChEBI" id="CHEBI:78597"/>
        <dbReference type="ChEBI" id="CHEBI:78599"/>
        <dbReference type="ChEBI" id="CHEBI:78608"/>
        <dbReference type="EC" id="2.3.2.2"/>
    </reaction>
</comment>
<dbReference type="Pfam" id="PF01019">
    <property type="entry name" value="G_glu_transpept"/>
    <property type="match status" value="1"/>
</dbReference>
<dbReference type="PANTHER" id="PTHR43881">
    <property type="entry name" value="GAMMA-GLUTAMYLTRANSPEPTIDASE (AFU_ORTHOLOGUE AFUA_4G13580)"/>
    <property type="match status" value="1"/>
</dbReference>
<dbReference type="InterPro" id="IPR043137">
    <property type="entry name" value="GGT_ssub_C"/>
</dbReference>
<comment type="pathway">
    <text evidence="5">Sulfur metabolism; glutathione metabolism.</text>
</comment>
<dbReference type="InterPro" id="IPR029055">
    <property type="entry name" value="Ntn_hydrolases_N"/>
</dbReference>
<accession>A0A932M1Q8</accession>
<keyword evidence="5 6" id="KW-0808">Transferase</keyword>
<comment type="similarity">
    <text evidence="5">Belongs to the gamma-glutamyltransferase family.</text>
</comment>
<dbReference type="EC" id="2.3.2.2" evidence="5"/>
<comment type="catalytic activity">
    <reaction evidence="2 5">
        <text>glutathione + H2O = L-cysteinylglycine + L-glutamate</text>
        <dbReference type="Rhea" id="RHEA:28807"/>
        <dbReference type="ChEBI" id="CHEBI:15377"/>
        <dbReference type="ChEBI" id="CHEBI:29985"/>
        <dbReference type="ChEBI" id="CHEBI:57925"/>
        <dbReference type="ChEBI" id="CHEBI:61694"/>
        <dbReference type="EC" id="3.4.19.13"/>
    </reaction>
</comment>
<evidence type="ECO:0000313" key="7">
    <source>
        <dbReference type="Proteomes" id="UP000741360"/>
    </source>
</evidence>
<dbReference type="InterPro" id="IPR052896">
    <property type="entry name" value="GGT-like_enzyme"/>
</dbReference>
<dbReference type="PRINTS" id="PR01210">
    <property type="entry name" value="GGTRANSPTASE"/>
</dbReference>
<evidence type="ECO:0000313" key="6">
    <source>
        <dbReference type="EMBL" id="MBI3015774.1"/>
    </source>
</evidence>